<evidence type="ECO:0000256" key="1">
    <source>
        <dbReference type="SAM" id="SignalP"/>
    </source>
</evidence>
<protein>
    <recommendedName>
        <fullName evidence="4">Hemolysin</fullName>
    </recommendedName>
</protein>
<evidence type="ECO:0000313" key="3">
    <source>
        <dbReference type="Proteomes" id="UP000016569"/>
    </source>
</evidence>
<evidence type="ECO:0008006" key="4">
    <source>
        <dbReference type="Google" id="ProtNLM"/>
    </source>
</evidence>
<comment type="caution">
    <text evidence="2">The sequence shown here is derived from an EMBL/GenBank/DDBJ whole genome shotgun (WGS) entry which is preliminary data.</text>
</comment>
<accession>A0A8E0KGU9</accession>
<sequence>MRLNPKGSFMKTVIAALFVASSAVLAACSGLPAHEGGSGMPPTTDDQCRASDYQSLIGQSRTEIPQAPAGATWRVTCTSCAMTMDHRPDRLNILYDQQTGIVEDVKCG</sequence>
<dbReference type="Pfam" id="PF11720">
    <property type="entry name" value="Inhibitor_I78"/>
    <property type="match status" value="1"/>
</dbReference>
<keyword evidence="1" id="KW-0732">Signal</keyword>
<feature type="signal peptide" evidence="1">
    <location>
        <begin position="1"/>
        <end position="26"/>
    </location>
</feature>
<evidence type="ECO:0000313" key="2">
    <source>
        <dbReference type="EMBL" id="GAD57893.1"/>
    </source>
</evidence>
<proteinExistence type="predicted"/>
<dbReference type="InterPro" id="IPR021719">
    <property type="entry name" value="Prot_inh_I78"/>
</dbReference>
<dbReference type="PROSITE" id="PS51257">
    <property type="entry name" value="PROKAR_LIPOPROTEIN"/>
    <property type="match status" value="1"/>
</dbReference>
<organism evidence="2 3">
    <name type="scientific">Brevundimonas abyssalis TAR-001</name>
    <dbReference type="NCBI Taxonomy" id="1391729"/>
    <lineage>
        <taxon>Bacteria</taxon>
        <taxon>Pseudomonadati</taxon>
        <taxon>Pseudomonadota</taxon>
        <taxon>Alphaproteobacteria</taxon>
        <taxon>Caulobacterales</taxon>
        <taxon>Caulobacteraceae</taxon>
        <taxon>Brevundimonas</taxon>
    </lineage>
</organism>
<gene>
    <name evidence="2" type="ORF">MBEBAB_0143</name>
</gene>
<dbReference type="EMBL" id="BATC01000002">
    <property type="protein sequence ID" value="GAD57893.1"/>
    <property type="molecule type" value="Genomic_DNA"/>
</dbReference>
<reference evidence="3" key="1">
    <citation type="journal article" date="2013" name="Genome Announc.">
        <title>Draft Genome Sequence of the Dimorphic Prosthecate Bacterium Brevundimonas abyssalis TAR-001T.</title>
        <authorList>
            <person name="Tsubouchi T."/>
            <person name="Nishi S."/>
            <person name="Usui K."/>
            <person name="Shimane Y."/>
            <person name="Takaki Y."/>
            <person name="Maruyama T."/>
            <person name="Hatada Y."/>
        </authorList>
    </citation>
    <scope>NUCLEOTIDE SEQUENCE [LARGE SCALE GENOMIC DNA]</scope>
    <source>
        <strain evidence="3">TAR-001</strain>
    </source>
</reference>
<feature type="chain" id="PRO_5034574498" description="Hemolysin" evidence="1">
    <location>
        <begin position="27"/>
        <end position="108"/>
    </location>
</feature>
<dbReference type="Gene3D" id="3.30.10.10">
    <property type="entry name" value="Trypsin Inhibitor V, subunit A"/>
    <property type="match status" value="1"/>
</dbReference>
<dbReference type="AlphaFoldDB" id="A0A8E0KGU9"/>
<name>A0A8E0KGU9_9CAUL</name>
<dbReference type="Proteomes" id="UP000016569">
    <property type="component" value="Unassembled WGS sequence"/>
</dbReference>
<keyword evidence="3" id="KW-1185">Reference proteome</keyword>